<dbReference type="Gene3D" id="2.40.70.10">
    <property type="entry name" value="Acid Proteases"/>
    <property type="match status" value="1"/>
</dbReference>
<feature type="non-terminal residue" evidence="1">
    <location>
        <position position="217"/>
    </location>
</feature>
<gene>
    <name evidence="1" type="ORF">Tci_881636</name>
</gene>
<keyword evidence="1" id="KW-0808">Transferase</keyword>
<protein>
    <submittedName>
        <fullName evidence="1">Reverse transcriptase domain-containing protein</fullName>
    </submittedName>
</protein>
<evidence type="ECO:0000313" key="1">
    <source>
        <dbReference type="EMBL" id="GFD09667.1"/>
    </source>
</evidence>
<organism evidence="1">
    <name type="scientific">Tanacetum cinerariifolium</name>
    <name type="common">Dalmatian daisy</name>
    <name type="synonym">Chrysanthemum cinerariifolium</name>
    <dbReference type="NCBI Taxonomy" id="118510"/>
    <lineage>
        <taxon>Eukaryota</taxon>
        <taxon>Viridiplantae</taxon>
        <taxon>Streptophyta</taxon>
        <taxon>Embryophyta</taxon>
        <taxon>Tracheophyta</taxon>
        <taxon>Spermatophyta</taxon>
        <taxon>Magnoliopsida</taxon>
        <taxon>eudicotyledons</taxon>
        <taxon>Gunneridae</taxon>
        <taxon>Pentapetalae</taxon>
        <taxon>asterids</taxon>
        <taxon>campanulids</taxon>
        <taxon>Asterales</taxon>
        <taxon>Asteraceae</taxon>
        <taxon>Asteroideae</taxon>
        <taxon>Anthemideae</taxon>
        <taxon>Anthemidinae</taxon>
        <taxon>Tanacetum</taxon>
    </lineage>
</organism>
<dbReference type="AlphaFoldDB" id="A0A699THP7"/>
<keyword evidence="1" id="KW-0695">RNA-directed DNA polymerase</keyword>
<accession>A0A699THP7</accession>
<sequence>TKDMVQPSIEDIQPPVAQTQVPIDEPVIDPKPKPTIPYPLRVTKQKLREKDDDLALKYVEIFRKLHFELSFVDALLHMPKFSLMFKSLLNNKEKLFDLATTLVNENCSAIILKKLPEKLGDLGKFLIPCDFSELDEFLALADLGASINLMPLSIWRKLSFPELTHTRMILELADQSTTRPVGIAEDVFVKIGKFHFPTDFVVVDYVVDPRVPFILGR</sequence>
<proteinExistence type="predicted"/>
<dbReference type="EMBL" id="BKCJ011247115">
    <property type="protein sequence ID" value="GFD09667.1"/>
    <property type="molecule type" value="Genomic_DNA"/>
</dbReference>
<comment type="caution">
    <text evidence="1">The sequence shown here is derived from an EMBL/GenBank/DDBJ whole genome shotgun (WGS) entry which is preliminary data.</text>
</comment>
<keyword evidence="1" id="KW-0548">Nucleotidyltransferase</keyword>
<reference evidence="1" key="1">
    <citation type="journal article" date="2019" name="Sci. Rep.">
        <title>Draft genome of Tanacetum cinerariifolium, the natural source of mosquito coil.</title>
        <authorList>
            <person name="Yamashiro T."/>
            <person name="Shiraishi A."/>
            <person name="Satake H."/>
            <person name="Nakayama K."/>
        </authorList>
    </citation>
    <scope>NUCLEOTIDE SEQUENCE</scope>
</reference>
<dbReference type="PANTHER" id="PTHR33067:SF35">
    <property type="entry name" value="ASPARTIC PEPTIDASE DDI1-TYPE DOMAIN-CONTAINING PROTEIN"/>
    <property type="match status" value="1"/>
</dbReference>
<dbReference type="PANTHER" id="PTHR33067">
    <property type="entry name" value="RNA-DIRECTED DNA POLYMERASE-RELATED"/>
    <property type="match status" value="1"/>
</dbReference>
<name>A0A699THP7_TANCI</name>
<dbReference type="CDD" id="cd00303">
    <property type="entry name" value="retropepsin_like"/>
    <property type="match status" value="1"/>
</dbReference>
<dbReference type="InterPro" id="IPR021109">
    <property type="entry name" value="Peptidase_aspartic_dom_sf"/>
</dbReference>
<dbReference type="GO" id="GO:0003964">
    <property type="term" value="F:RNA-directed DNA polymerase activity"/>
    <property type="evidence" value="ECO:0007669"/>
    <property type="project" value="UniProtKB-KW"/>
</dbReference>
<feature type="non-terminal residue" evidence="1">
    <location>
        <position position="1"/>
    </location>
</feature>